<organism evidence="2">
    <name type="scientific">Anguilla anguilla</name>
    <name type="common">European freshwater eel</name>
    <name type="synonym">Muraena anguilla</name>
    <dbReference type="NCBI Taxonomy" id="7936"/>
    <lineage>
        <taxon>Eukaryota</taxon>
        <taxon>Metazoa</taxon>
        <taxon>Chordata</taxon>
        <taxon>Craniata</taxon>
        <taxon>Vertebrata</taxon>
        <taxon>Euteleostomi</taxon>
        <taxon>Actinopterygii</taxon>
        <taxon>Neopterygii</taxon>
        <taxon>Teleostei</taxon>
        <taxon>Anguilliformes</taxon>
        <taxon>Anguillidae</taxon>
        <taxon>Anguilla</taxon>
    </lineage>
</organism>
<reference evidence="2" key="1">
    <citation type="submission" date="2014-11" db="EMBL/GenBank/DDBJ databases">
        <authorList>
            <person name="Amaro Gonzalez C."/>
        </authorList>
    </citation>
    <scope>NUCLEOTIDE SEQUENCE</scope>
</reference>
<evidence type="ECO:0000313" key="2">
    <source>
        <dbReference type="EMBL" id="JAH33841.1"/>
    </source>
</evidence>
<dbReference type="EMBL" id="GBXM01074736">
    <property type="protein sequence ID" value="JAH33841.1"/>
    <property type="molecule type" value="Transcribed_RNA"/>
</dbReference>
<reference evidence="2" key="2">
    <citation type="journal article" date="2015" name="Fish Shellfish Immunol.">
        <title>Early steps in the European eel (Anguilla anguilla)-Vibrio vulnificus interaction in the gills: Role of the RtxA13 toxin.</title>
        <authorList>
            <person name="Callol A."/>
            <person name="Pajuelo D."/>
            <person name="Ebbesson L."/>
            <person name="Teles M."/>
            <person name="MacKenzie S."/>
            <person name="Amaro C."/>
        </authorList>
    </citation>
    <scope>NUCLEOTIDE SEQUENCE</scope>
</reference>
<feature type="signal peptide" evidence="1">
    <location>
        <begin position="1"/>
        <end position="19"/>
    </location>
</feature>
<protein>
    <submittedName>
        <fullName evidence="2">Uncharacterized protein</fullName>
    </submittedName>
</protein>
<feature type="chain" id="PRO_5002432605" evidence="1">
    <location>
        <position position="20"/>
    </location>
</feature>
<proteinExistence type="predicted"/>
<dbReference type="AlphaFoldDB" id="A0A0E9RXH5"/>
<keyword evidence="1" id="KW-0732">Signal</keyword>
<accession>A0A0E9RXH5</accession>
<name>A0A0E9RXH5_ANGAN</name>
<sequence length="20" mass="2303">MYNLIALLLLLCCVRETSSF</sequence>
<evidence type="ECO:0000256" key="1">
    <source>
        <dbReference type="SAM" id="SignalP"/>
    </source>
</evidence>